<sequence length="67" mass="7939">MWHREVVSQQQITLQDIPETQIVYRRHQAKRVRLNKMLEAPLGQIFSHILEYPIAFVSHCGTLQNKL</sequence>
<name>A0A1J1J7E8_9DIPT</name>
<gene>
    <name evidence="1" type="ORF">CLUMA_CG021527</name>
</gene>
<organism evidence="1 2">
    <name type="scientific">Clunio marinus</name>
    <dbReference type="NCBI Taxonomy" id="568069"/>
    <lineage>
        <taxon>Eukaryota</taxon>
        <taxon>Metazoa</taxon>
        <taxon>Ecdysozoa</taxon>
        <taxon>Arthropoda</taxon>
        <taxon>Hexapoda</taxon>
        <taxon>Insecta</taxon>
        <taxon>Pterygota</taxon>
        <taxon>Neoptera</taxon>
        <taxon>Endopterygota</taxon>
        <taxon>Diptera</taxon>
        <taxon>Nematocera</taxon>
        <taxon>Chironomoidea</taxon>
        <taxon>Chironomidae</taxon>
        <taxon>Clunio</taxon>
    </lineage>
</organism>
<protein>
    <submittedName>
        <fullName evidence="1">CLUMA_CG021527, isoform A</fullName>
    </submittedName>
</protein>
<evidence type="ECO:0000313" key="2">
    <source>
        <dbReference type="Proteomes" id="UP000183832"/>
    </source>
</evidence>
<dbReference type="Proteomes" id="UP000183832">
    <property type="component" value="Unassembled WGS sequence"/>
</dbReference>
<proteinExistence type="predicted"/>
<accession>A0A1J1J7E8</accession>
<keyword evidence="2" id="KW-1185">Reference proteome</keyword>
<dbReference type="EMBL" id="CVRI01000075">
    <property type="protein sequence ID" value="CRL08312.1"/>
    <property type="molecule type" value="Genomic_DNA"/>
</dbReference>
<reference evidence="1 2" key="1">
    <citation type="submission" date="2015-04" db="EMBL/GenBank/DDBJ databases">
        <authorList>
            <person name="Syromyatnikov M.Y."/>
            <person name="Popov V.N."/>
        </authorList>
    </citation>
    <scope>NUCLEOTIDE SEQUENCE [LARGE SCALE GENOMIC DNA]</scope>
</reference>
<evidence type="ECO:0000313" key="1">
    <source>
        <dbReference type="EMBL" id="CRL08312.1"/>
    </source>
</evidence>
<dbReference type="AlphaFoldDB" id="A0A1J1J7E8"/>